<organism evidence="2 3">
    <name type="scientific">Rhizobium etli (strain CIAT 652)</name>
    <dbReference type="NCBI Taxonomy" id="491916"/>
    <lineage>
        <taxon>Bacteria</taxon>
        <taxon>Pseudomonadati</taxon>
        <taxon>Pseudomonadota</taxon>
        <taxon>Alphaproteobacteria</taxon>
        <taxon>Hyphomicrobiales</taxon>
        <taxon>Rhizobiaceae</taxon>
        <taxon>Rhizobium/Agrobacterium group</taxon>
        <taxon>Rhizobium</taxon>
    </lineage>
</organism>
<evidence type="ECO:0000313" key="3">
    <source>
        <dbReference type="Proteomes" id="UP000008817"/>
    </source>
</evidence>
<evidence type="ECO:0000259" key="1">
    <source>
        <dbReference type="Pfam" id="PF17804"/>
    </source>
</evidence>
<accession>B3Q199</accession>
<sequence length="89" mass="10187">MKPLERQVDAALLSAQFLSRYRYKPVALDDALSARVVDGFIKSLDPDRMLFLQADIPFAIFNAYEQRVADRMSYAQPAEAGSRFQRQET</sequence>
<keyword evidence="2" id="KW-0614">Plasmid</keyword>
<name>B3Q199_RHIE6</name>
<dbReference type="InterPro" id="IPR040573">
    <property type="entry name" value="TSP_N"/>
</dbReference>
<evidence type="ECO:0000313" key="2">
    <source>
        <dbReference type="EMBL" id="ACE93455.1"/>
    </source>
</evidence>
<gene>
    <name evidence="2" type="ordered locus">RHECIAT_PA0000109</name>
</gene>
<proteinExistence type="predicted"/>
<reference evidence="2 3" key="1">
    <citation type="submission" date="2008-04" db="EMBL/GenBank/DDBJ databases">
        <title>Genome diversity and DNA divergence of Rhizobium etli.</title>
        <authorList>
            <person name="Gonzalez V."/>
            <person name="Acosta J.L."/>
            <person name="Santamaria R.I."/>
            <person name="Bustos P."/>
            <person name="Hernandez-Gonzalez I.L."/>
            <person name="Fernandez J.L."/>
            <person name="Diaz R."/>
            <person name="Flores M."/>
            <person name="Mora J."/>
            <person name="Palacios R."/>
            <person name="Davila G."/>
        </authorList>
    </citation>
    <scope>NUCLEOTIDE SEQUENCE [LARGE SCALE GENOMIC DNA]</scope>
    <source>
        <strain evidence="2 3">CIAT 652</strain>
        <plasmid evidence="3">Plasmid pA</plasmid>
    </source>
</reference>
<feature type="domain" description="Tail specific protease N-terminal" evidence="1">
    <location>
        <begin position="16"/>
        <end position="56"/>
    </location>
</feature>
<dbReference type="Proteomes" id="UP000008817">
    <property type="component" value="Plasmid pA"/>
</dbReference>
<dbReference type="KEGG" id="rec:RHECIAT_PA0000109"/>
<dbReference type="Pfam" id="PF17804">
    <property type="entry name" value="TSP_NTD"/>
    <property type="match status" value="1"/>
</dbReference>
<dbReference type="HOGENOM" id="CLU_2452476_0_0_5"/>
<dbReference type="EMBL" id="CP001075">
    <property type="protein sequence ID" value="ACE93455.1"/>
    <property type="molecule type" value="Genomic_DNA"/>
</dbReference>
<geneLocation type="plasmid" evidence="2 3">
    <name>pA</name>
</geneLocation>
<dbReference type="AlphaFoldDB" id="B3Q199"/>
<protein>
    <recommendedName>
        <fullName evidence="1">Tail specific protease N-terminal domain-containing protein</fullName>
    </recommendedName>
</protein>